<evidence type="ECO:0000256" key="4">
    <source>
        <dbReference type="RuleBase" id="RU003719"/>
    </source>
</evidence>
<dbReference type="Gene3D" id="3.40.50.720">
    <property type="entry name" value="NAD(P)-binding Rossmann-like Domain"/>
    <property type="match status" value="2"/>
</dbReference>
<name>A0A1D9LJF0_9NEIS</name>
<dbReference type="KEGG" id="cvc:BKX93_16245"/>
<comment type="similarity">
    <text evidence="1 4">Belongs to the D-isomer specific 2-hydroxyacid dehydrogenase family.</text>
</comment>
<dbReference type="AlphaFoldDB" id="A0A1D9LJF0"/>
<dbReference type="InterPro" id="IPR006139">
    <property type="entry name" value="D-isomer_2_OHA_DH_cat_dom"/>
</dbReference>
<dbReference type="CDD" id="cd12169">
    <property type="entry name" value="PGDH_like_1"/>
    <property type="match status" value="1"/>
</dbReference>
<dbReference type="InterPro" id="IPR006140">
    <property type="entry name" value="D-isomer_DH_NAD-bd"/>
</dbReference>
<dbReference type="GO" id="GO:0051287">
    <property type="term" value="F:NAD binding"/>
    <property type="evidence" value="ECO:0007669"/>
    <property type="project" value="InterPro"/>
</dbReference>
<protein>
    <submittedName>
        <fullName evidence="5">3-phosphoglycerate dehydrogenase</fullName>
    </submittedName>
</protein>
<evidence type="ECO:0000256" key="2">
    <source>
        <dbReference type="ARBA" id="ARBA00023002"/>
    </source>
</evidence>
<dbReference type="Pfam" id="PF02826">
    <property type="entry name" value="2-Hacid_dh_C"/>
    <property type="match status" value="1"/>
</dbReference>
<dbReference type="PANTHER" id="PTHR42789">
    <property type="entry name" value="D-ISOMER SPECIFIC 2-HYDROXYACID DEHYDROGENASE FAMILY PROTEIN (AFU_ORTHOLOGUE AFUA_6G10090)"/>
    <property type="match status" value="1"/>
</dbReference>
<sequence length="323" mass="34723">MPSIQLLIPDDYQNIGPELAELRQNPGYRCASVGDLSRLPDADAVLAETDALLLIRERTVVDAALLARMPALKLVSQTGKLARNIDVDACTRAGVAVVEGSGTPHAPAELTWLLIMAARRRLEENMASLRAGRWQGPVGHAVRGQTLGILGFGKIGKLVAGYGRAFGMEILVWGSERARGEAQALGYRAAACREAFFADADVVTLHQRLLPATAGNVTHTDLSAMKPDALLVNTSRAELIAPGALEAALDAGRPGFAALDVFEQEPIYDAGHPLLRRPNVLCTPHLGYAEADSYRQYLEIAYRNALRFFEGDASHVLNPEALA</sequence>
<dbReference type="Pfam" id="PF00389">
    <property type="entry name" value="2-Hacid_dh"/>
    <property type="match status" value="1"/>
</dbReference>
<dbReference type="Proteomes" id="UP000178776">
    <property type="component" value="Chromosome"/>
</dbReference>
<dbReference type="SUPFAM" id="SSF52283">
    <property type="entry name" value="Formate/glycerate dehydrogenase catalytic domain-like"/>
    <property type="match status" value="1"/>
</dbReference>
<dbReference type="PANTHER" id="PTHR42789:SF1">
    <property type="entry name" value="D-ISOMER SPECIFIC 2-HYDROXYACID DEHYDROGENASE FAMILY PROTEIN (AFU_ORTHOLOGUE AFUA_6G10090)"/>
    <property type="match status" value="1"/>
</dbReference>
<dbReference type="GeneID" id="68842758"/>
<gene>
    <name evidence="5" type="ORF">BKX93_16245</name>
</gene>
<keyword evidence="2 4" id="KW-0560">Oxidoreductase</keyword>
<dbReference type="STRING" id="1108595.BKX93_16245"/>
<evidence type="ECO:0000256" key="3">
    <source>
        <dbReference type="ARBA" id="ARBA00023027"/>
    </source>
</evidence>
<proteinExistence type="inferred from homology"/>
<accession>A0A1D9LJF0</accession>
<dbReference type="SUPFAM" id="SSF51735">
    <property type="entry name" value="NAD(P)-binding Rossmann-fold domains"/>
    <property type="match status" value="1"/>
</dbReference>
<dbReference type="RefSeq" id="WP_046158056.1">
    <property type="nucleotide sequence ID" value="NZ_CP017707.1"/>
</dbReference>
<evidence type="ECO:0000256" key="1">
    <source>
        <dbReference type="ARBA" id="ARBA00005854"/>
    </source>
</evidence>
<evidence type="ECO:0000313" key="6">
    <source>
        <dbReference type="Proteomes" id="UP000178776"/>
    </source>
</evidence>
<keyword evidence="3" id="KW-0520">NAD</keyword>
<organism evidence="5 6">
    <name type="scientific">Chromobacterium vaccinii</name>
    <dbReference type="NCBI Taxonomy" id="1108595"/>
    <lineage>
        <taxon>Bacteria</taxon>
        <taxon>Pseudomonadati</taxon>
        <taxon>Pseudomonadota</taxon>
        <taxon>Betaproteobacteria</taxon>
        <taxon>Neisseriales</taxon>
        <taxon>Chromobacteriaceae</taxon>
        <taxon>Chromobacterium</taxon>
    </lineage>
</organism>
<dbReference type="InterPro" id="IPR050857">
    <property type="entry name" value="D-2-hydroxyacid_DH"/>
</dbReference>
<dbReference type="GO" id="GO:0016616">
    <property type="term" value="F:oxidoreductase activity, acting on the CH-OH group of donors, NAD or NADP as acceptor"/>
    <property type="evidence" value="ECO:0007669"/>
    <property type="project" value="InterPro"/>
</dbReference>
<evidence type="ECO:0000313" key="5">
    <source>
        <dbReference type="EMBL" id="AOZ51396.1"/>
    </source>
</evidence>
<dbReference type="EMBL" id="CP017707">
    <property type="protein sequence ID" value="AOZ51396.1"/>
    <property type="molecule type" value="Genomic_DNA"/>
</dbReference>
<dbReference type="InterPro" id="IPR036291">
    <property type="entry name" value="NAD(P)-bd_dom_sf"/>
</dbReference>
<reference evidence="5 6" key="1">
    <citation type="submission" date="2016-10" db="EMBL/GenBank/DDBJ databases">
        <title>Chromobacterium muskegensis sp. nov., an insecticidal bacterium isolated from Sphagnum bogs.</title>
        <authorList>
            <person name="Sparks M.E."/>
            <person name="Blackburn M.B."/>
            <person name="Gundersen-Rindal D.E."/>
            <person name="Mitchell A."/>
            <person name="Farrar R."/>
            <person name="Kuhar D."/>
        </authorList>
    </citation>
    <scope>NUCLEOTIDE SEQUENCE [LARGE SCALE GENOMIC DNA]</scope>
    <source>
        <strain evidence="5 6">21-1</strain>
    </source>
</reference>